<evidence type="ECO:0000256" key="1">
    <source>
        <dbReference type="SAM" id="Phobius"/>
    </source>
</evidence>
<feature type="transmembrane region" description="Helical" evidence="1">
    <location>
        <begin position="6"/>
        <end position="25"/>
    </location>
</feature>
<dbReference type="AlphaFoldDB" id="F2NB24"/>
<organism evidence="2 3">
    <name type="scientific">Coriobacterium glomerans (strain ATCC 49209 / DSM 20642 / JCM 10262 / PW2)</name>
    <dbReference type="NCBI Taxonomy" id="700015"/>
    <lineage>
        <taxon>Bacteria</taxon>
        <taxon>Bacillati</taxon>
        <taxon>Actinomycetota</taxon>
        <taxon>Coriobacteriia</taxon>
        <taxon>Coriobacteriales</taxon>
        <taxon>Coriobacteriaceae</taxon>
        <taxon>Coriobacterium</taxon>
    </lineage>
</organism>
<keyword evidence="1" id="KW-1133">Transmembrane helix</keyword>
<reference evidence="3" key="1">
    <citation type="journal article" date="2013" name="Stand. Genomic Sci.">
        <title>Complete genome sequence of Coriobacterium glomerans type strain (PW2(T)) from the midgut of Pyrrhocoris apterus L. (red soldier bug).</title>
        <authorList>
            <person name="Stackebrandt E."/>
            <person name="Zeytun A."/>
            <person name="Lapidus A."/>
            <person name="Nolan M."/>
            <person name="Lucas S."/>
            <person name="Hammon N."/>
            <person name="Deshpande S."/>
            <person name="Cheng J.F."/>
            <person name="Tapia R."/>
            <person name="Goodwin L.A."/>
            <person name="Pitluck S."/>
            <person name="Liolios K."/>
            <person name="Pagani I."/>
            <person name="Ivanova N."/>
            <person name="Mavromatis K."/>
            <person name="Mikhailova N."/>
            <person name="Huntemann M."/>
            <person name="Pati A."/>
            <person name="Chen A."/>
            <person name="Palaniappan K."/>
            <person name="Chang Y.J."/>
            <person name="Land M."/>
            <person name="Hauser L."/>
            <person name="Rohde M."/>
            <person name="Pukall R."/>
            <person name="Goker M."/>
            <person name="Detter J.C."/>
            <person name="Woyke T."/>
            <person name="Bristow J."/>
            <person name="Eisen J.A."/>
            <person name="Markowitz V."/>
            <person name="Hugenholtz P."/>
            <person name="Kyrpides N.C."/>
            <person name="Klenk H.P."/>
        </authorList>
    </citation>
    <scope>NUCLEOTIDE SEQUENCE</scope>
    <source>
        <strain evidence="3">ATCC 49209 / DSM 20642 / JCM 10262 / PW2</strain>
    </source>
</reference>
<dbReference type="EMBL" id="CP002628">
    <property type="protein sequence ID" value="AEB07775.1"/>
    <property type="molecule type" value="Genomic_DNA"/>
</dbReference>
<accession>F2NB24</accession>
<dbReference type="HOGENOM" id="CLU_1287028_0_0_11"/>
<evidence type="ECO:0000313" key="3">
    <source>
        <dbReference type="Proteomes" id="UP000006851"/>
    </source>
</evidence>
<protein>
    <submittedName>
        <fullName evidence="2">Uncharacterized protein</fullName>
    </submittedName>
</protein>
<keyword evidence="1" id="KW-0812">Transmembrane</keyword>
<sequence>MSALGIMLAAIVIVVLVSALAMFRLRSDVYLQMMHDLERGNPEAVLARADGRAARMLVSPYARGIACFKAYALSHDRQRMADQFNVLMKLPLNEFNRVSLLTDGFAAFARMRDRKRCERILKEMEASHVNVTSLEGYRQFFEIVLAGRVDQRERIEDQIANLNGHRLGYAEYLLACIYASIGDGRVLALRSRAALHLEMQVDQLDGGVGVGTAI</sequence>
<dbReference type="STRING" id="700015.Corgl_1677"/>
<dbReference type="OrthoDB" id="5177743at2"/>
<dbReference type="RefSeq" id="WP_013709517.1">
    <property type="nucleotide sequence ID" value="NC_015389.1"/>
</dbReference>
<keyword evidence="3" id="KW-1185">Reference proteome</keyword>
<keyword evidence="1" id="KW-0472">Membrane</keyword>
<dbReference type="Proteomes" id="UP000006851">
    <property type="component" value="Chromosome"/>
</dbReference>
<name>F2NB24_CORGP</name>
<evidence type="ECO:0000313" key="2">
    <source>
        <dbReference type="EMBL" id="AEB07775.1"/>
    </source>
</evidence>
<gene>
    <name evidence="2" type="ordered locus">Corgl_1677</name>
</gene>
<dbReference type="KEGG" id="cgo:Corgl_1677"/>
<proteinExistence type="predicted"/>